<dbReference type="EMBL" id="BTGU01001044">
    <property type="protein sequence ID" value="GMN70144.1"/>
    <property type="molecule type" value="Genomic_DNA"/>
</dbReference>
<comment type="caution">
    <text evidence="1">The sequence shown here is derived from an EMBL/GenBank/DDBJ whole genome shotgun (WGS) entry which is preliminary data.</text>
</comment>
<protein>
    <submittedName>
        <fullName evidence="1">Uncharacterized protein</fullName>
    </submittedName>
</protein>
<keyword evidence="2" id="KW-1185">Reference proteome</keyword>
<reference evidence="1" key="1">
    <citation type="submission" date="2023-07" db="EMBL/GenBank/DDBJ databases">
        <title>draft genome sequence of fig (Ficus carica).</title>
        <authorList>
            <person name="Takahashi T."/>
            <person name="Nishimura K."/>
        </authorList>
    </citation>
    <scope>NUCLEOTIDE SEQUENCE</scope>
</reference>
<organism evidence="1 2">
    <name type="scientific">Ficus carica</name>
    <name type="common">Common fig</name>
    <dbReference type="NCBI Taxonomy" id="3494"/>
    <lineage>
        <taxon>Eukaryota</taxon>
        <taxon>Viridiplantae</taxon>
        <taxon>Streptophyta</taxon>
        <taxon>Embryophyta</taxon>
        <taxon>Tracheophyta</taxon>
        <taxon>Spermatophyta</taxon>
        <taxon>Magnoliopsida</taxon>
        <taxon>eudicotyledons</taxon>
        <taxon>Gunneridae</taxon>
        <taxon>Pentapetalae</taxon>
        <taxon>rosids</taxon>
        <taxon>fabids</taxon>
        <taxon>Rosales</taxon>
        <taxon>Moraceae</taxon>
        <taxon>Ficeae</taxon>
        <taxon>Ficus</taxon>
    </lineage>
</organism>
<dbReference type="Proteomes" id="UP001187192">
    <property type="component" value="Unassembled WGS sequence"/>
</dbReference>
<proteinExistence type="predicted"/>
<dbReference type="AlphaFoldDB" id="A0AA88JDP3"/>
<accession>A0AA88JDP3</accession>
<evidence type="ECO:0000313" key="1">
    <source>
        <dbReference type="EMBL" id="GMN70144.1"/>
    </source>
</evidence>
<sequence>MTNESKAKSAIKASSSVRVLSNNGVPKSLLSAPLITNGQSTQEGTRLAIPVGSSTKFFHRLDALSL</sequence>
<gene>
    <name evidence="1" type="ORF">TIFTF001_039191</name>
</gene>
<name>A0AA88JDP3_FICCA</name>
<evidence type="ECO:0000313" key="2">
    <source>
        <dbReference type="Proteomes" id="UP001187192"/>
    </source>
</evidence>